<evidence type="ECO:0000313" key="4">
    <source>
        <dbReference type="EMBL" id="CAJ0566993.1"/>
    </source>
</evidence>
<reference evidence="4" key="1">
    <citation type="submission" date="2023-06" db="EMBL/GenBank/DDBJ databases">
        <authorList>
            <person name="Delattre M."/>
        </authorList>
    </citation>
    <scope>NUCLEOTIDE SEQUENCE</scope>
    <source>
        <strain evidence="4">AF72</strain>
    </source>
</reference>
<keyword evidence="2" id="KW-0472">Membrane</keyword>
<comment type="caution">
    <text evidence="4">The sequence shown here is derived from an EMBL/GenBank/DDBJ whole genome shotgun (WGS) entry which is preliminary data.</text>
</comment>
<keyword evidence="5" id="KW-1185">Reference proteome</keyword>
<accession>A0AA36FU19</accession>
<evidence type="ECO:0000256" key="2">
    <source>
        <dbReference type="SAM" id="Phobius"/>
    </source>
</evidence>
<protein>
    <submittedName>
        <fullName evidence="4">Uncharacterized protein</fullName>
    </submittedName>
</protein>
<feature type="region of interest" description="Disordered" evidence="1">
    <location>
        <begin position="218"/>
        <end position="271"/>
    </location>
</feature>
<organism evidence="4 5">
    <name type="scientific">Mesorhabditis spiculigera</name>
    <dbReference type="NCBI Taxonomy" id="96644"/>
    <lineage>
        <taxon>Eukaryota</taxon>
        <taxon>Metazoa</taxon>
        <taxon>Ecdysozoa</taxon>
        <taxon>Nematoda</taxon>
        <taxon>Chromadorea</taxon>
        <taxon>Rhabditida</taxon>
        <taxon>Rhabditina</taxon>
        <taxon>Rhabditomorpha</taxon>
        <taxon>Rhabditoidea</taxon>
        <taxon>Rhabditidae</taxon>
        <taxon>Mesorhabditinae</taxon>
        <taxon>Mesorhabditis</taxon>
    </lineage>
</organism>
<evidence type="ECO:0000256" key="1">
    <source>
        <dbReference type="SAM" id="MobiDB-lite"/>
    </source>
</evidence>
<feature type="chain" id="PRO_5041469180" evidence="3">
    <location>
        <begin position="17"/>
        <end position="271"/>
    </location>
</feature>
<sequence length="271" mass="29988">MNRQLCFLLIFASVSAAVNNAITCDVTSKPWHPDHGGCIEVKREIDIGDSGIAFHENVTDKDGGWTYVTYACRESPMPDAVIFCGGPPAPPRRAIPKTPGCWSMTLRDDPQHSAEALPLGYRRVFNRPADFDHPELWTTTTTTTTPTTTRAVFTYPPDRTLDPVYPGIPDDEDEEKDGVDMSLVGTLLAVCLGLLLCCCMIFCICKCCWVRGRREEADDGPQAWRPQGQSGTSSYPRQQQPPMMQQQPPMAYPVPNPHDEGSDEVNVIGRT</sequence>
<feature type="compositionally biased region" description="Low complexity" evidence="1">
    <location>
        <begin position="238"/>
        <end position="249"/>
    </location>
</feature>
<dbReference type="Proteomes" id="UP001177023">
    <property type="component" value="Unassembled WGS sequence"/>
</dbReference>
<proteinExistence type="predicted"/>
<keyword evidence="2" id="KW-0812">Transmembrane</keyword>
<evidence type="ECO:0000256" key="3">
    <source>
        <dbReference type="SAM" id="SignalP"/>
    </source>
</evidence>
<feature type="transmembrane region" description="Helical" evidence="2">
    <location>
        <begin position="183"/>
        <end position="205"/>
    </location>
</feature>
<keyword evidence="2" id="KW-1133">Transmembrane helix</keyword>
<feature type="signal peptide" evidence="3">
    <location>
        <begin position="1"/>
        <end position="16"/>
    </location>
</feature>
<feature type="compositionally biased region" description="Polar residues" evidence="1">
    <location>
        <begin position="227"/>
        <end position="237"/>
    </location>
</feature>
<keyword evidence="3" id="KW-0732">Signal</keyword>
<evidence type="ECO:0000313" key="5">
    <source>
        <dbReference type="Proteomes" id="UP001177023"/>
    </source>
</evidence>
<feature type="non-terminal residue" evidence="4">
    <location>
        <position position="271"/>
    </location>
</feature>
<dbReference type="AlphaFoldDB" id="A0AA36FU19"/>
<name>A0AA36FU19_9BILA</name>
<dbReference type="EMBL" id="CATQJA010001376">
    <property type="protein sequence ID" value="CAJ0566993.1"/>
    <property type="molecule type" value="Genomic_DNA"/>
</dbReference>
<gene>
    <name evidence="4" type="ORF">MSPICULIGERA_LOCUS5568</name>
</gene>